<feature type="region of interest" description="Disordered" evidence="1">
    <location>
        <begin position="194"/>
        <end position="216"/>
    </location>
</feature>
<dbReference type="EMBL" id="PUHW01000048">
    <property type="protein sequence ID" value="KAG0690041.1"/>
    <property type="molecule type" value="Genomic_DNA"/>
</dbReference>
<feature type="transmembrane region" description="Helical" evidence="2">
    <location>
        <begin position="139"/>
        <end position="163"/>
    </location>
</feature>
<feature type="transmembrane region" description="Helical" evidence="2">
    <location>
        <begin position="99"/>
        <end position="119"/>
    </location>
</feature>
<reference evidence="3" key="1">
    <citation type="submission" date="2020-11" db="EMBL/GenBank/DDBJ databases">
        <title>Kefir isolates.</title>
        <authorList>
            <person name="Marcisauskas S."/>
            <person name="Kim Y."/>
            <person name="Blasche S."/>
        </authorList>
    </citation>
    <scope>NUCLEOTIDE SEQUENCE</scope>
    <source>
        <strain evidence="3">Olga-1</strain>
    </source>
</reference>
<dbReference type="GO" id="GO:0005789">
    <property type="term" value="C:endoplasmic reticulum membrane"/>
    <property type="evidence" value="ECO:0007669"/>
    <property type="project" value="TreeGrafter"/>
</dbReference>
<dbReference type="PANTHER" id="PTHR28228">
    <property type="entry name" value="SECRETORY COMPONENT PROTEIN SHR3"/>
    <property type="match status" value="1"/>
</dbReference>
<accession>A0A9P6WN83</accession>
<dbReference type="Proteomes" id="UP000697127">
    <property type="component" value="Unassembled WGS sequence"/>
</dbReference>
<dbReference type="AlphaFoldDB" id="A0A9P6WN83"/>
<organism evidence="3 4">
    <name type="scientific">Pichia californica</name>
    <dbReference type="NCBI Taxonomy" id="460514"/>
    <lineage>
        <taxon>Eukaryota</taxon>
        <taxon>Fungi</taxon>
        <taxon>Dikarya</taxon>
        <taxon>Ascomycota</taxon>
        <taxon>Saccharomycotina</taxon>
        <taxon>Pichiomycetes</taxon>
        <taxon>Pichiales</taxon>
        <taxon>Pichiaceae</taxon>
        <taxon>Pichia</taxon>
    </lineage>
</organism>
<dbReference type="SMART" id="SM00786">
    <property type="entry name" value="SHR3_chaperone"/>
    <property type="match status" value="1"/>
</dbReference>
<keyword evidence="2" id="KW-0812">Transmembrane</keyword>
<dbReference type="PANTHER" id="PTHR28228:SF1">
    <property type="entry name" value="SECRETORY COMPONENT PROTEIN SHR3"/>
    <property type="match status" value="1"/>
</dbReference>
<evidence type="ECO:0008006" key="5">
    <source>
        <dbReference type="Google" id="ProtNLM"/>
    </source>
</evidence>
<proteinExistence type="predicted"/>
<dbReference type="GO" id="GO:0006888">
    <property type="term" value="P:endoplasmic reticulum to Golgi vesicle-mediated transport"/>
    <property type="evidence" value="ECO:0007669"/>
    <property type="project" value="TreeGrafter"/>
</dbReference>
<protein>
    <recommendedName>
        <fullName evidence="5">Secretory component protein SHR3</fullName>
    </recommendedName>
</protein>
<keyword evidence="4" id="KW-1185">Reference proteome</keyword>
<feature type="transmembrane region" description="Helical" evidence="2">
    <location>
        <begin position="66"/>
        <end position="87"/>
    </location>
</feature>
<evidence type="ECO:0000256" key="1">
    <source>
        <dbReference type="SAM" id="MobiDB-lite"/>
    </source>
</evidence>
<keyword evidence="2" id="KW-1133">Transmembrane helix</keyword>
<evidence type="ECO:0000313" key="3">
    <source>
        <dbReference type="EMBL" id="KAG0690041.1"/>
    </source>
</evidence>
<comment type="caution">
    <text evidence="3">The sequence shown here is derived from an EMBL/GenBank/DDBJ whole genome shotgun (WGS) entry which is preliminary data.</text>
</comment>
<gene>
    <name evidence="3" type="ORF">C6P40_003937</name>
</gene>
<dbReference type="OrthoDB" id="5229808at2759"/>
<keyword evidence="2" id="KW-0472">Membrane</keyword>
<evidence type="ECO:0000256" key="2">
    <source>
        <dbReference type="SAM" id="Phobius"/>
    </source>
</evidence>
<feature type="compositionally biased region" description="Polar residues" evidence="1">
    <location>
        <begin position="206"/>
        <end position="216"/>
    </location>
</feature>
<name>A0A9P6WN83_9ASCO</name>
<dbReference type="InterPro" id="IPR013248">
    <property type="entry name" value="Psh3/Shr3"/>
</dbReference>
<feature type="transmembrane region" description="Helical" evidence="2">
    <location>
        <begin position="7"/>
        <end position="28"/>
    </location>
</feature>
<dbReference type="GO" id="GO:0051082">
    <property type="term" value="F:unfolded protein binding"/>
    <property type="evidence" value="ECO:0007669"/>
    <property type="project" value="TreeGrafter"/>
</dbReference>
<evidence type="ECO:0000313" key="4">
    <source>
        <dbReference type="Proteomes" id="UP000697127"/>
    </source>
</evidence>
<dbReference type="Pfam" id="PF08229">
    <property type="entry name" value="SHR3_chaperone"/>
    <property type="match status" value="1"/>
</dbReference>
<sequence length="216" mass="24144">MVSFLDALVTGGTLMTITSCCFFLGILYSDWPYTHALLWASEIGNKEEVAKLALDHYVHWLDVPKFIPFTMYGVVLFGFIGFCMKIFKPLEEIKYFEYGSCLVYVLAVCCYVSNVRFGIYSAQAGQWGDVDEFTGLSVVAASEVIITFLLLGLVIIQSGLFFAKYEDDRVKTEFYLQELRTQLAQAEKKVKETTTSSAKVSGATKGETSATVNKKK</sequence>